<dbReference type="AlphaFoldDB" id="A0A2T2P461"/>
<dbReference type="EMBL" id="KZ678130">
    <property type="protein sequence ID" value="PSN72432.1"/>
    <property type="molecule type" value="Genomic_DNA"/>
</dbReference>
<keyword evidence="1" id="KW-0732">Signal</keyword>
<protein>
    <submittedName>
        <fullName evidence="2">Uncharacterized protein</fullName>
    </submittedName>
</protein>
<reference evidence="2 3" key="1">
    <citation type="journal article" date="2018" name="Front. Microbiol.">
        <title>Genome-Wide Analysis of Corynespora cassiicola Leaf Fall Disease Putative Effectors.</title>
        <authorList>
            <person name="Lopez D."/>
            <person name="Ribeiro S."/>
            <person name="Label P."/>
            <person name="Fumanal B."/>
            <person name="Venisse J.S."/>
            <person name="Kohler A."/>
            <person name="de Oliveira R.R."/>
            <person name="Labutti K."/>
            <person name="Lipzen A."/>
            <person name="Lail K."/>
            <person name="Bauer D."/>
            <person name="Ohm R.A."/>
            <person name="Barry K.W."/>
            <person name="Spatafora J."/>
            <person name="Grigoriev I.V."/>
            <person name="Martin F.M."/>
            <person name="Pujade-Renaud V."/>
        </authorList>
    </citation>
    <scope>NUCLEOTIDE SEQUENCE [LARGE SCALE GENOMIC DNA]</scope>
    <source>
        <strain evidence="2 3">Philippines</strain>
    </source>
</reference>
<accession>A0A2T2P461</accession>
<keyword evidence="3" id="KW-1185">Reference proteome</keyword>
<evidence type="ECO:0000313" key="3">
    <source>
        <dbReference type="Proteomes" id="UP000240883"/>
    </source>
</evidence>
<feature type="signal peptide" evidence="1">
    <location>
        <begin position="1"/>
        <end position="29"/>
    </location>
</feature>
<feature type="chain" id="PRO_5015580851" evidence="1">
    <location>
        <begin position="30"/>
        <end position="212"/>
    </location>
</feature>
<dbReference type="Proteomes" id="UP000240883">
    <property type="component" value="Unassembled WGS sequence"/>
</dbReference>
<organism evidence="2 3">
    <name type="scientific">Corynespora cassiicola Philippines</name>
    <dbReference type="NCBI Taxonomy" id="1448308"/>
    <lineage>
        <taxon>Eukaryota</taxon>
        <taxon>Fungi</taxon>
        <taxon>Dikarya</taxon>
        <taxon>Ascomycota</taxon>
        <taxon>Pezizomycotina</taxon>
        <taxon>Dothideomycetes</taxon>
        <taxon>Pleosporomycetidae</taxon>
        <taxon>Pleosporales</taxon>
        <taxon>Corynesporascaceae</taxon>
        <taxon>Corynespora</taxon>
    </lineage>
</organism>
<name>A0A2T2P461_CORCC</name>
<sequence length="212" mass="23616">MGWAESAKVALDARSGIAFLALSLFLVQTGPPSQRRGCHEEACFARPSPRCSSPLRMHRLLHFPRLGWGLGNNRHLAAYVRSFMSHQGWLDASADTPAFSNLCVFPRPCTRHRPNVLWTRLLQLHGPNSRIHNLFAKHGGGLAEILARWGPKHHIRLSLGAPLYTIVAGGFIRAVCEAPLAPCPRPSWKRNEQVFCLQLRQARCTTLPYCAA</sequence>
<evidence type="ECO:0000256" key="1">
    <source>
        <dbReference type="SAM" id="SignalP"/>
    </source>
</evidence>
<evidence type="ECO:0000313" key="2">
    <source>
        <dbReference type="EMBL" id="PSN72432.1"/>
    </source>
</evidence>
<proteinExistence type="predicted"/>
<gene>
    <name evidence="2" type="ORF">BS50DRAFT_252163</name>
</gene>